<dbReference type="InterPro" id="IPR032508">
    <property type="entry name" value="FecR_C"/>
</dbReference>
<dbReference type="Gene3D" id="2.60.120.1440">
    <property type="match status" value="1"/>
</dbReference>
<organism evidence="4 5">
    <name type="scientific">Mesoflavibacter profundi</name>
    <dbReference type="NCBI Taxonomy" id="2708110"/>
    <lineage>
        <taxon>Bacteria</taxon>
        <taxon>Pseudomonadati</taxon>
        <taxon>Bacteroidota</taxon>
        <taxon>Flavobacteriia</taxon>
        <taxon>Flavobacteriales</taxon>
        <taxon>Flavobacteriaceae</taxon>
        <taxon>Mesoflavibacter</taxon>
    </lineage>
</organism>
<sequence length="305" mass="35032">MEENNNILKWFNNDLSKSEEESLKQSKALDDTLLKIEHYSKHLNAPEVDANNALSQFKSRQLKKKDTKVRALNYKLIYRVAAMLTIMLCASYFIFFNNTVDYKTDIAQTQNLTLPDQSEVILNAKSKLSYNKKNWDNNRNLDLKGEAYFKVEKGQKFTVNTNVGKVQVLGTQFNVKQRDNYFEVQCYEGLVAVTNQNNTVKLTPGKTFRLINGVVENLDDFNANAPSWINAESSFVKVPLSNVIKELEIQYNITIDYKNIDTNKLFTGAFTHKDKNIALQAVTIPLNISYKIDGKKVTFYKYEGK</sequence>
<dbReference type="PIRSF" id="PIRSF018266">
    <property type="entry name" value="FecR"/>
    <property type="match status" value="1"/>
</dbReference>
<dbReference type="RefSeq" id="WP_270005380.1">
    <property type="nucleotide sequence ID" value="NZ_CAXQEU010000121.1"/>
</dbReference>
<evidence type="ECO:0000313" key="4">
    <source>
        <dbReference type="EMBL" id="MDA0177262.1"/>
    </source>
</evidence>
<dbReference type="PANTHER" id="PTHR30273:SF2">
    <property type="entry name" value="PROTEIN FECR"/>
    <property type="match status" value="1"/>
</dbReference>
<dbReference type="Gene3D" id="3.55.50.30">
    <property type="match status" value="1"/>
</dbReference>
<dbReference type="PANTHER" id="PTHR30273">
    <property type="entry name" value="PERIPLASMIC SIGNAL SENSOR AND SIGMA FACTOR ACTIVATOR FECR-RELATED"/>
    <property type="match status" value="1"/>
</dbReference>
<reference evidence="4" key="1">
    <citation type="submission" date="2022-11" db="EMBL/GenBank/DDBJ databases">
        <title>Refractory cell wall polysaccharides provide important carbon source for microbial heterotrophs in the hadal ocean.</title>
        <authorList>
            <person name="Zhu X."/>
        </authorList>
    </citation>
    <scope>NUCLEOTIDE SEQUENCE</scope>
    <source>
        <strain evidence="4">MTRN7</strain>
    </source>
</reference>
<feature type="domain" description="FecR protein" evidence="2">
    <location>
        <begin position="101"/>
        <end position="191"/>
    </location>
</feature>
<keyword evidence="1" id="KW-0472">Membrane</keyword>
<dbReference type="Pfam" id="PF16344">
    <property type="entry name" value="FecR_C"/>
    <property type="match status" value="1"/>
</dbReference>
<accession>A0ABT4RZN1</accession>
<evidence type="ECO:0000313" key="5">
    <source>
        <dbReference type="Proteomes" id="UP001149142"/>
    </source>
</evidence>
<comment type="caution">
    <text evidence="4">The sequence shown here is derived from an EMBL/GenBank/DDBJ whole genome shotgun (WGS) entry which is preliminary data.</text>
</comment>
<dbReference type="InterPro" id="IPR012373">
    <property type="entry name" value="Ferrdict_sens_TM"/>
</dbReference>
<evidence type="ECO:0000259" key="3">
    <source>
        <dbReference type="Pfam" id="PF16344"/>
    </source>
</evidence>
<keyword evidence="5" id="KW-1185">Reference proteome</keyword>
<name>A0ABT4RZN1_9FLAO</name>
<keyword evidence="1" id="KW-1133">Transmembrane helix</keyword>
<evidence type="ECO:0000259" key="2">
    <source>
        <dbReference type="Pfam" id="PF04773"/>
    </source>
</evidence>
<dbReference type="Pfam" id="PF04773">
    <property type="entry name" value="FecR"/>
    <property type="match status" value="1"/>
</dbReference>
<dbReference type="InterPro" id="IPR006860">
    <property type="entry name" value="FecR"/>
</dbReference>
<protein>
    <submittedName>
        <fullName evidence="4">FecR family protein</fullName>
    </submittedName>
</protein>
<dbReference type="Proteomes" id="UP001149142">
    <property type="component" value="Unassembled WGS sequence"/>
</dbReference>
<evidence type="ECO:0000256" key="1">
    <source>
        <dbReference type="SAM" id="Phobius"/>
    </source>
</evidence>
<dbReference type="EMBL" id="JAPFGC010000002">
    <property type="protein sequence ID" value="MDA0177262.1"/>
    <property type="molecule type" value="Genomic_DNA"/>
</dbReference>
<gene>
    <name evidence="4" type="ORF">OOZ35_07130</name>
</gene>
<feature type="transmembrane region" description="Helical" evidence="1">
    <location>
        <begin position="76"/>
        <end position="95"/>
    </location>
</feature>
<keyword evidence="1" id="KW-0812">Transmembrane</keyword>
<proteinExistence type="predicted"/>
<feature type="domain" description="Protein FecR C-terminal" evidence="3">
    <location>
        <begin position="234"/>
        <end position="298"/>
    </location>
</feature>